<dbReference type="Proteomes" id="UP000266340">
    <property type="component" value="Unassembled WGS sequence"/>
</dbReference>
<dbReference type="InterPro" id="IPR046335">
    <property type="entry name" value="LacI/GalR-like_sensor"/>
</dbReference>
<comment type="caution">
    <text evidence="5">The sequence shown here is derived from an EMBL/GenBank/DDBJ whole genome shotgun (WGS) entry which is preliminary data.</text>
</comment>
<dbReference type="Gene3D" id="1.10.260.40">
    <property type="entry name" value="lambda repressor-like DNA-binding domains"/>
    <property type="match status" value="1"/>
</dbReference>
<dbReference type="Gene3D" id="3.40.50.2300">
    <property type="match status" value="2"/>
</dbReference>
<dbReference type="SUPFAM" id="SSF53822">
    <property type="entry name" value="Periplasmic binding protein-like I"/>
    <property type="match status" value="1"/>
</dbReference>
<reference evidence="5 6" key="1">
    <citation type="submission" date="2018-09" db="EMBL/GenBank/DDBJ databases">
        <title>Cohnella cavernae sp. nov., isolated from a karst cave.</title>
        <authorList>
            <person name="Zhu H."/>
        </authorList>
    </citation>
    <scope>NUCLEOTIDE SEQUENCE [LARGE SCALE GENOMIC DNA]</scope>
    <source>
        <strain evidence="5 6">K2E09-144</strain>
    </source>
</reference>
<protein>
    <submittedName>
        <fullName evidence="5">LacI family transcriptional regulator</fullName>
    </submittedName>
</protein>
<evidence type="ECO:0000259" key="4">
    <source>
        <dbReference type="PROSITE" id="PS50932"/>
    </source>
</evidence>
<sequence>MATMKDVAKKAGVAPITVSRVLNNPGSVASATKKKVMKAIEELNFKPNQIARSMITRRTNTIGMLLSNITNPYFPEVLLGLEVTARSQGKNLIICNAIDYENTLRSLDVLLEKRVDGIIVAPIEFPSVESQKEFYSYLESLSSKLSDQSIPVVFINNDLQETSLSCVSIDNYLSARLAMEHLLALGHKRIAHLTVERDVKVWIERLRGYKDMLASSGIAIDSSLIAMGSEDVESAERAALELLKRKERPTAVFAANDTLAIGVIHAANRLGLNVPRDLSVIGIDGTPLGLYIYPKLTSVSHPRFQIGEVSVKLIIDKINGDTSNFNVTLKPELLARDSTGPVGE</sequence>
<keyword evidence="3" id="KW-0804">Transcription</keyword>
<evidence type="ECO:0000256" key="1">
    <source>
        <dbReference type="ARBA" id="ARBA00023015"/>
    </source>
</evidence>
<dbReference type="CDD" id="cd01392">
    <property type="entry name" value="HTH_LacI"/>
    <property type="match status" value="1"/>
</dbReference>
<dbReference type="InterPro" id="IPR010982">
    <property type="entry name" value="Lambda_DNA-bd_dom_sf"/>
</dbReference>
<evidence type="ECO:0000313" key="6">
    <source>
        <dbReference type="Proteomes" id="UP000266340"/>
    </source>
</evidence>
<dbReference type="Pfam" id="PF13377">
    <property type="entry name" value="Peripla_BP_3"/>
    <property type="match status" value="1"/>
</dbReference>
<dbReference type="EMBL" id="QXJM01000030">
    <property type="protein sequence ID" value="RIE03864.1"/>
    <property type="molecule type" value="Genomic_DNA"/>
</dbReference>
<proteinExistence type="predicted"/>
<keyword evidence="1" id="KW-0805">Transcription regulation</keyword>
<dbReference type="RefSeq" id="WP_119148935.1">
    <property type="nucleotide sequence ID" value="NZ_JBHSOV010000021.1"/>
</dbReference>
<evidence type="ECO:0000256" key="3">
    <source>
        <dbReference type="ARBA" id="ARBA00023163"/>
    </source>
</evidence>
<dbReference type="AlphaFoldDB" id="A0A398CXZ2"/>
<dbReference type="CDD" id="cd06267">
    <property type="entry name" value="PBP1_LacI_sugar_binding-like"/>
    <property type="match status" value="1"/>
</dbReference>
<dbReference type="Pfam" id="PF00356">
    <property type="entry name" value="LacI"/>
    <property type="match status" value="1"/>
</dbReference>
<evidence type="ECO:0000256" key="2">
    <source>
        <dbReference type="ARBA" id="ARBA00023125"/>
    </source>
</evidence>
<dbReference type="PRINTS" id="PR00036">
    <property type="entry name" value="HTHLACI"/>
</dbReference>
<dbReference type="OrthoDB" id="9796186at2"/>
<dbReference type="GO" id="GO:0000976">
    <property type="term" value="F:transcription cis-regulatory region binding"/>
    <property type="evidence" value="ECO:0007669"/>
    <property type="project" value="TreeGrafter"/>
</dbReference>
<evidence type="ECO:0000313" key="5">
    <source>
        <dbReference type="EMBL" id="RIE03864.1"/>
    </source>
</evidence>
<gene>
    <name evidence="5" type="ORF">D3H35_09960</name>
</gene>
<dbReference type="PROSITE" id="PS50932">
    <property type="entry name" value="HTH_LACI_2"/>
    <property type="match status" value="1"/>
</dbReference>
<dbReference type="InterPro" id="IPR000843">
    <property type="entry name" value="HTH_LacI"/>
</dbReference>
<dbReference type="SMART" id="SM00354">
    <property type="entry name" value="HTH_LACI"/>
    <property type="match status" value="1"/>
</dbReference>
<accession>A0A398CXZ2</accession>
<keyword evidence="2" id="KW-0238">DNA-binding</keyword>
<dbReference type="GO" id="GO:0003700">
    <property type="term" value="F:DNA-binding transcription factor activity"/>
    <property type="evidence" value="ECO:0007669"/>
    <property type="project" value="TreeGrafter"/>
</dbReference>
<organism evidence="5 6">
    <name type="scientific">Cohnella faecalis</name>
    <dbReference type="NCBI Taxonomy" id="2315694"/>
    <lineage>
        <taxon>Bacteria</taxon>
        <taxon>Bacillati</taxon>
        <taxon>Bacillota</taxon>
        <taxon>Bacilli</taxon>
        <taxon>Bacillales</taxon>
        <taxon>Paenibacillaceae</taxon>
        <taxon>Cohnella</taxon>
    </lineage>
</organism>
<keyword evidence="6" id="KW-1185">Reference proteome</keyword>
<dbReference type="SUPFAM" id="SSF47413">
    <property type="entry name" value="lambda repressor-like DNA-binding domains"/>
    <property type="match status" value="1"/>
</dbReference>
<feature type="domain" description="HTH lacI-type" evidence="4">
    <location>
        <begin position="2"/>
        <end position="56"/>
    </location>
</feature>
<dbReference type="PANTHER" id="PTHR30146:SF109">
    <property type="entry name" value="HTH-TYPE TRANSCRIPTIONAL REGULATOR GALS"/>
    <property type="match status" value="1"/>
</dbReference>
<dbReference type="PANTHER" id="PTHR30146">
    <property type="entry name" value="LACI-RELATED TRANSCRIPTIONAL REPRESSOR"/>
    <property type="match status" value="1"/>
</dbReference>
<dbReference type="InterPro" id="IPR028082">
    <property type="entry name" value="Peripla_BP_I"/>
</dbReference>
<name>A0A398CXZ2_9BACL</name>